<keyword evidence="2" id="KW-0238">DNA-binding</keyword>
<evidence type="ECO:0000256" key="3">
    <source>
        <dbReference type="ARBA" id="ARBA00023163"/>
    </source>
</evidence>
<name>A0A1C5ALH3_9ACTN</name>
<dbReference type="InterPro" id="IPR010982">
    <property type="entry name" value="Lambda_DNA-bd_dom_sf"/>
</dbReference>
<dbReference type="CDD" id="cd01392">
    <property type="entry name" value="HTH_LacI"/>
    <property type="match status" value="1"/>
</dbReference>
<reference evidence="7" key="1">
    <citation type="submission" date="2016-06" db="EMBL/GenBank/DDBJ databases">
        <authorList>
            <person name="Varghese N."/>
            <person name="Submissions Spin"/>
        </authorList>
    </citation>
    <scope>NUCLEOTIDE SEQUENCE [LARGE SCALE GENOMIC DNA]</scope>
    <source>
        <strain evidence="7">DSM 44830</strain>
    </source>
</reference>
<dbReference type="PANTHER" id="PTHR30146">
    <property type="entry name" value="LACI-RELATED TRANSCRIPTIONAL REPRESSOR"/>
    <property type="match status" value="1"/>
</dbReference>
<dbReference type="SUPFAM" id="SSF53822">
    <property type="entry name" value="Periplasmic binding protein-like I"/>
    <property type="match status" value="1"/>
</dbReference>
<dbReference type="InterPro" id="IPR000843">
    <property type="entry name" value="HTH_LacI"/>
</dbReference>
<organism evidence="6 7">
    <name type="scientific">Micromonospora mirobrigensis</name>
    <dbReference type="NCBI Taxonomy" id="262898"/>
    <lineage>
        <taxon>Bacteria</taxon>
        <taxon>Bacillati</taxon>
        <taxon>Actinomycetota</taxon>
        <taxon>Actinomycetes</taxon>
        <taxon>Micromonosporales</taxon>
        <taxon>Micromonosporaceae</taxon>
        <taxon>Micromonospora</taxon>
    </lineage>
</organism>
<dbReference type="PANTHER" id="PTHR30146:SF153">
    <property type="entry name" value="LACTOSE OPERON REPRESSOR"/>
    <property type="match status" value="1"/>
</dbReference>
<dbReference type="Gene3D" id="3.40.50.2300">
    <property type="match status" value="2"/>
</dbReference>
<protein>
    <submittedName>
        <fullName evidence="6">Transcriptional regulator, LacI family</fullName>
    </submittedName>
</protein>
<evidence type="ECO:0000313" key="6">
    <source>
        <dbReference type="EMBL" id="SCF45854.1"/>
    </source>
</evidence>
<evidence type="ECO:0000313" key="7">
    <source>
        <dbReference type="Proteomes" id="UP000199504"/>
    </source>
</evidence>
<dbReference type="GO" id="GO:0000976">
    <property type="term" value="F:transcription cis-regulatory region binding"/>
    <property type="evidence" value="ECO:0007669"/>
    <property type="project" value="TreeGrafter"/>
</dbReference>
<keyword evidence="3" id="KW-0804">Transcription</keyword>
<dbReference type="PROSITE" id="PS50932">
    <property type="entry name" value="HTH_LACI_2"/>
    <property type="match status" value="1"/>
</dbReference>
<dbReference type="InterPro" id="IPR028082">
    <property type="entry name" value="Peripla_BP_I"/>
</dbReference>
<proteinExistence type="predicted"/>
<feature type="domain" description="HTH lacI-type" evidence="5">
    <location>
        <begin position="2"/>
        <end position="57"/>
    </location>
</feature>
<dbReference type="Pfam" id="PF00356">
    <property type="entry name" value="LacI"/>
    <property type="match status" value="1"/>
</dbReference>
<evidence type="ECO:0000256" key="2">
    <source>
        <dbReference type="ARBA" id="ARBA00023125"/>
    </source>
</evidence>
<sequence length="376" mass="40005">MATLSDVARRAGVSPATASRVINGSSKPVNDELRERVLQAVAELQYVPNAHAQLLARSHRTAVGVIVHDVSDPYFAEITRGLQRVATDQGRLLMICNSYRDPDRELEYVELLRGHQVAAIILAGSGYHNPDFTRLVNEKLAAYEATGGRVTVIGRHELSGDAVMPDNRTGGWLAGRELCELGHRAVGVIAGPRVLTTTTDRLAGLRDSLAEHGAGLPEHRIRYAEFDRDGGAAAMAALLDADPDLTAVVALNDSMAIGALALLRSRSVPVPQRVSVVGFDDMPISRDVTPALTTVRLPLVEMGARAMALALDEGAPAPRVEVLAAELVRRDSAGPAPELTPARVRTAATGAPTAARPRRASDRSRSSRPTAHPPAS</sequence>
<dbReference type="Pfam" id="PF13377">
    <property type="entry name" value="Peripla_BP_3"/>
    <property type="match status" value="1"/>
</dbReference>
<gene>
    <name evidence="6" type="ORF">GA0070564_11246</name>
</gene>
<dbReference type="RefSeq" id="WP_091615372.1">
    <property type="nucleotide sequence ID" value="NZ_FMCX01000012.1"/>
</dbReference>
<feature type="region of interest" description="Disordered" evidence="4">
    <location>
        <begin position="330"/>
        <end position="376"/>
    </location>
</feature>
<dbReference type="AlphaFoldDB" id="A0A1C5ALH3"/>
<accession>A0A1C5ALH3</accession>
<dbReference type="STRING" id="262898.GA0070564_11246"/>
<dbReference type="SMART" id="SM00354">
    <property type="entry name" value="HTH_LACI"/>
    <property type="match status" value="1"/>
</dbReference>
<dbReference type="PROSITE" id="PS00356">
    <property type="entry name" value="HTH_LACI_1"/>
    <property type="match status" value="1"/>
</dbReference>
<dbReference type="GO" id="GO:0003700">
    <property type="term" value="F:DNA-binding transcription factor activity"/>
    <property type="evidence" value="ECO:0007669"/>
    <property type="project" value="TreeGrafter"/>
</dbReference>
<dbReference type="EMBL" id="FMCX01000012">
    <property type="protein sequence ID" value="SCF45854.1"/>
    <property type="molecule type" value="Genomic_DNA"/>
</dbReference>
<evidence type="ECO:0000256" key="4">
    <source>
        <dbReference type="SAM" id="MobiDB-lite"/>
    </source>
</evidence>
<dbReference type="Gene3D" id="1.10.260.40">
    <property type="entry name" value="lambda repressor-like DNA-binding domains"/>
    <property type="match status" value="1"/>
</dbReference>
<evidence type="ECO:0000259" key="5">
    <source>
        <dbReference type="PROSITE" id="PS50932"/>
    </source>
</evidence>
<dbReference type="InterPro" id="IPR046335">
    <property type="entry name" value="LacI/GalR-like_sensor"/>
</dbReference>
<dbReference type="OrthoDB" id="3226810at2"/>
<feature type="compositionally biased region" description="Low complexity" evidence="4">
    <location>
        <begin position="340"/>
        <end position="355"/>
    </location>
</feature>
<dbReference type="SUPFAM" id="SSF47413">
    <property type="entry name" value="lambda repressor-like DNA-binding domains"/>
    <property type="match status" value="1"/>
</dbReference>
<keyword evidence="7" id="KW-1185">Reference proteome</keyword>
<dbReference type="PRINTS" id="PR00036">
    <property type="entry name" value="HTHLACI"/>
</dbReference>
<dbReference type="Proteomes" id="UP000199504">
    <property type="component" value="Unassembled WGS sequence"/>
</dbReference>
<keyword evidence="1" id="KW-0805">Transcription regulation</keyword>
<dbReference type="CDD" id="cd06267">
    <property type="entry name" value="PBP1_LacI_sugar_binding-like"/>
    <property type="match status" value="1"/>
</dbReference>
<evidence type="ECO:0000256" key="1">
    <source>
        <dbReference type="ARBA" id="ARBA00023015"/>
    </source>
</evidence>